<gene>
    <name evidence="2" type="ORF">FHS68_000376</name>
</gene>
<keyword evidence="1" id="KW-0472">Membrane</keyword>
<keyword evidence="1" id="KW-0812">Transmembrane</keyword>
<evidence type="ECO:0008006" key="4">
    <source>
        <dbReference type="Google" id="ProtNLM"/>
    </source>
</evidence>
<dbReference type="EMBL" id="JAASQJ010000001">
    <property type="protein sequence ID" value="NIJ51220.1"/>
    <property type="molecule type" value="Genomic_DNA"/>
</dbReference>
<comment type="caution">
    <text evidence="2">The sequence shown here is derived from an EMBL/GenBank/DDBJ whole genome shotgun (WGS) entry which is preliminary data.</text>
</comment>
<protein>
    <recommendedName>
        <fullName evidence="4">DUF1574 domain-containing protein</fullName>
    </recommendedName>
</protein>
<proteinExistence type="predicted"/>
<dbReference type="RefSeq" id="WP_167266740.1">
    <property type="nucleotide sequence ID" value="NZ_JAASQJ010000001.1"/>
</dbReference>
<evidence type="ECO:0000256" key="1">
    <source>
        <dbReference type="SAM" id="Phobius"/>
    </source>
</evidence>
<sequence>MIAKITKWLVLIIFVKIISVLIIARVYTDPRRDVNARENLCRTFNPNVIFIGTSRTLFGIDPALFDSLNHQKTHSYNFGIFSLSPQSSLRIADQILVNNLAVKDIYVELSALDYSTVALKPEYVIQDAIFRANVMADCSNIDSSDKVSSFLRGLNSTLFQMLSIAPQIETAKKIVNPVHDPIEGRAALIDNGHQSVALALSQTNDRLLANKKATQQMLAQVRRSKPNTYYISKINQLIANAASAGKEVIFFYPNNITEAEYLILAQVAPYLPEKNLIRLPSGSMLNEFFKPENLFDPHHLNRKGAAIYTQFLQKESLRLSNL</sequence>
<reference evidence="2 3" key="1">
    <citation type="submission" date="2020-03" db="EMBL/GenBank/DDBJ databases">
        <title>Genomic Encyclopedia of Type Strains, Phase IV (KMG-IV): sequencing the most valuable type-strain genomes for metagenomic binning, comparative biology and taxonomic classification.</title>
        <authorList>
            <person name="Goeker M."/>
        </authorList>
    </citation>
    <scope>NUCLEOTIDE SEQUENCE [LARGE SCALE GENOMIC DNA]</scope>
    <source>
        <strain evidence="2 3">DSM 102865</strain>
    </source>
</reference>
<evidence type="ECO:0000313" key="2">
    <source>
        <dbReference type="EMBL" id="NIJ51220.1"/>
    </source>
</evidence>
<feature type="transmembrane region" description="Helical" evidence="1">
    <location>
        <begin position="6"/>
        <end position="27"/>
    </location>
</feature>
<keyword evidence="3" id="KW-1185">Reference proteome</keyword>
<keyword evidence="1" id="KW-1133">Transmembrane helix</keyword>
<organism evidence="2 3">
    <name type="scientific">Dyadobacter arcticus</name>
    <dbReference type="NCBI Taxonomy" id="1078754"/>
    <lineage>
        <taxon>Bacteria</taxon>
        <taxon>Pseudomonadati</taxon>
        <taxon>Bacteroidota</taxon>
        <taxon>Cytophagia</taxon>
        <taxon>Cytophagales</taxon>
        <taxon>Spirosomataceae</taxon>
        <taxon>Dyadobacter</taxon>
    </lineage>
</organism>
<evidence type="ECO:0000313" key="3">
    <source>
        <dbReference type="Proteomes" id="UP001179181"/>
    </source>
</evidence>
<dbReference type="Proteomes" id="UP001179181">
    <property type="component" value="Unassembled WGS sequence"/>
</dbReference>
<name>A0ABX0UHN6_9BACT</name>
<accession>A0ABX0UHN6</accession>